<feature type="region of interest" description="Disordered" evidence="1">
    <location>
        <begin position="155"/>
        <end position="207"/>
    </location>
</feature>
<proteinExistence type="predicted"/>
<name>A0ABR3VYN0_9PEZI</name>
<comment type="caution">
    <text evidence="2">The sequence shown here is derived from an EMBL/GenBank/DDBJ whole genome shotgun (WGS) entry which is preliminary data.</text>
</comment>
<protein>
    <submittedName>
        <fullName evidence="2">Uncharacterized protein</fullName>
    </submittedName>
</protein>
<evidence type="ECO:0000313" key="2">
    <source>
        <dbReference type="EMBL" id="KAL1848677.1"/>
    </source>
</evidence>
<feature type="compositionally biased region" description="Basic residues" evidence="1">
    <location>
        <begin position="274"/>
        <end position="294"/>
    </location>
</feature>
<feature type="compositionally biased region" description="Low complexity" evidence="1">
    <location>
        <begin position="170"/>
        <end position="182"/>
    </location>
</feature>
<feature type="compositionally biased region" description="Acidic residues" evidence="1">
    <location>
        <begin position="245"/>
        <end position="254"/>
    </location>
</feature>
<feature type="compositionally biased region" description="Basic and acidic residues" evidence="1">
    <location>
        <begin position="295"/>
        <end position="314"/>
    </location>
</feature>
<evidence type="ECO:0000313" key="3">
    <source>
        <dbReference type="Proteomes" id="UP001583177"/>
    </source>
</evidence>
<feature type="region of interest" description="Disordered" evidence="1">
    <location>
        <begin position="220"/>
        <end position="314"/>
    </location>
</feature>
<organism evidence="2 3">
    <name type="scientific">Diaporthe australafricana</name>
    <dbReference type="NCBI Taxonomy" id="127596"/>
    <lineage>
        <taxon>Eukaryota</taxon>
        <taxon>Fungi</taxon>
        <taxon>Dikarya</taxon>
        <taxon>Ascomycota</taxon>
        <taxon>Pezizomycotina</taxon>
        <taxon>Sordariomycetes</taxon>
        <taxon>Sordariomycetidae</taxon>
        <taxon>Diaporthales</taxon>
        <taxon>Diaporthaceae</taxon>
        <taxon>Diaporthe</taxon>
    </lineage>
</organism>
<gene>
    <name evidence="2" type="ORF">Daus18300_013547</name>
</gene>
<accession>A0ABR3VYN0</accession>
<dbReference type="Proteomes" id="UP001583177">
    <property type="component" value="Unassembled WGS sequence"/>
</dbReference>
<keyword evidence="3" id="KW-1185">Reference proteome</keyword>
<sequence>MSQHSGDQPLNFGSDLSCKACLKNCKDGECCDCDHHRPTNSTSGQAQSVGYQQLAAAESMHSLASSGQGPSQPPINVQQYQSMDPMYYGSFSPGEGGVPNYGGVHIAAPYPSGFTTQPSSYPDSSQGNPTYDSLGYFRDGAGNLFNGMGQPIDQWGRLLEDPGTPQVSPAAGSYSGGSFASAKTHRSHSGGSKASSSHSHKKHEETHKRILETGYDHAVASSSRTDAGSGLVSQQPPQHASMGYYDDDPADETESLLPQQDYGTIGDSGSSSSHGHKGKSKGKAKAKARHHSHNHDKQDRSHDEQDRSHDRSRR</sequence>
<evidence type="ECO:0000256" key="1">
    <source>
        <dbReference type="SAM" id="MobiDB-lite"/>
    </source>
</evidence>
<feature type="compositionally biased region" description="Polar residues" evidence="1">
    <location>
        <begin position="220"/>
        <end position="238"/>
    </location>
</feature>
<dbReference type="EMBL" id="JAWRVE010000215">
    <property type="protein sequence ID" value="KAL1848677.1"/>
    <property type="molecule type" value="Genomic_DNA"/>
</dbReference>
<reference evidence="2 3" key="1">
    <citation type="journal article" date="2024" name="IMA Fungus">
        <title>IMA Genome - F19 : A genome assembly and annotation guide to empower mycologists, including annotated draft genome sequences of Ceratocystis pirilliformis, Diaporthe australafricana, Fusarium ophioides, Paecilomyces lecythidis, and Sporothrix stenoceras.</title>
        <authorList>
            <person name="Aylward J."/>
            <person name="Wilson A.M."/>
            <person name="Visagie C.M."/>
            <person name="Spraker J."/>
            <person name="Barnes I."/>
            <person name="Buitendag C."/>
            <person name="Ceriani C."/>
            <person name="Del Mar Angel L."/>
            <person name="du Plessis D."/>
            <person name="Fuchs T."/>
            <person name="Gasser K."/>
            <person name="Kramer D."/>
            <person name="Li W."/>
            <person name="Munsamy K."/>
            <person name="Piso A."/>
            <person name="Price J.L."/>
            <person name="Sonnekus B."/>
            <person name="Thomas C."/>
            <person name="van der Nest A."/>
            <person name="van Dijk A."/>
            <person name="van Heerden A."/>
            <person name="van Vuuren N."/>
            <person name="Yilmaz N."/>
            <person name="Duong T.A."/>
            <person name="van der Merwe N.A."/>
            <person name="Wingfield M.J."/>
            <person name="Wingfield B.D."/>
        </authorList>
    </citation>
    <scope>NUCLEOTIDE SEQUENCE [LARGE SCALE GENOMIC DNA]</scope>
    <source>
        <strain evidence="2 3">CMW 18300</strain>
    </source>
</reference>